<name>A0A163C3T5_9NEIS</name>
<sequence>MSRRPAPDCPCGSGRRYDACCGVYHAGAAAPTAEALMRSRYSAYALGLEDYLLASWHPDTRPASLDLAADAGRVKWVGLEIVSTEAGGEGDEVGTVAFIARYKVGGRAERLSETSRFARVAGRWTYRDGDVAGG</sequence>
<comment type="caution">
    <text evidence="4">The sequence shown here is derived from an EMBL/GenBank/DDBJ whole genome shotgun (WGS) entry which is preliminary data.</text>
</comment>
<dbReference type="Gene3D" id="3.10.450.50">
    <property type="match status" value="1"/>
</dbReference>
<protein>
    <recommendedName>
        <fullName evidence="2">UPF0225 protein AVW16_13245</fullName>
    </recommendedName>
</protein>
<keyword evidence="5" id="KW-1185">Reference proteome</keyword>
<evidence type="ECO:0000313" key="4">
    <source>
        <dbReference type="EMBL" id="KZE29809.1"/>
    </source>
</evidence>
<dbReference type="RefSeq" id="WP_066613537.1">
    <property type="nucleotide sequence ID" value="NZ_LQQU01000031.1"/>
</dbReference>
<accession>A0A163C3T5</accession>
<dbReference type="InterPro" id="IPR032710">
    <property type="entry name" value="NTF2-like_dom_sf"/>
</dbReference>
<dbReference type="PANTHER" id="PTHR33747">
    <property type="entry name" value="UPF0225 PROTEIN SCO1677"/>
    <property type="match status" value="1"/>
</dbReference>
<dbReference type="HAMAP" id="MF_00612">
    <property type="entry name" value="UPF0225"/>
    <property type="match status" value="1"/>
</dbReference>
<organism evidence="4 5">
    <name type="scientific">Crenobacter luteus</name>
    <dbReference type="NCBI Taxonomy" id="1452487"/>
    <lineage>
        <taxon>Bacteria</taxon>
        <taxon>Pseudomonadati</taxon>
        <taxon>Pseudomonadota</taxon>
        <taxon>Betaproteobacteria</taxon>
        <taxon>Neisseriales</taxon>
        <taxon>Neisseriaceae</taxon>
        <taxon>Crenobacter</taxon>
    </lineage>
</organism>
<feature type="domain" description="YchJ-like middle NTF2-like" evidence="3">
    <location>
        <begin position="32"/>
        <end position="129"/>
    </location>
</feature>
<comment type="similarity">
    <text evidence="1 2">Belongs to the UPF0225 family.</text>
</comment>
<dbReference type="InterPro" id="IPR048469">
    <property type="entry name" value="YchJ-like_M"/>
</dbReference>
<dbReference type="InterPro" id="IPR004027">
    <property type="entry name" value="SEC_C_motif"/>
</dbReference>
<dbReference type="Proteomes" id="UP000076625">
    <property type="component" value="Unassembled WGS sequence"/>
</dbReference>
<proteinExistence type="inferred from homology"/>
<gene>
    <name evidence="4" type="ORF">AVW16_13245</name>
</gene>
<dbReference type="AlphaFoldDB" id="A0A163C3T5"/>
<dbReference type="InterPro" id="IPR023006">
    <property type="entry name" value="YchJ-like"/>
</dbReference>
<dbReference type="OrthoDB" id="21421at2"/>
<evidence type="ECO:0000259" key="3">
    <source>
        <dbReference type="Pfam" id="PF17775"/>
    </source>
</evidence>
<dbReference type="Pfam" id="PF02810">
    <property type="entry name" value="SEC-C"/>
    <property type="match status" value="1"/>
</dbReference>
<dbReference type="PANTHER" id="PTHR33747:SF1">
    <property type="entry name" value="ADENYLATE CYCLASE-ASSOCIATED CAP C-TERMINAL DOMAIN-CONTAINING PROTEIN"/>
    <property type="match status" value="1"/>
</dbReference>
<evidence type="ECO:0000313" key="5">
    <source>
        <dbReference type="Proteomes" id="UP000076625"/>
    </source>
</evidence>
<evidence type="ECO:0000256" key="1">
    <source>
        <dbReference type="ARBA" id="ARBA00010839"/>
    </source>
</evidence>
<dbReference type="EMBL" id="LQQU01000031">
    <property type="protein sequence ID" value="KZE29809.1"/>
    <property type="molecule type" value="Genomic_DNA"/>
</dbReference>
<dbReference type="SUPFAM" id="SSF103642">
    <property type="entry name" value="Sec-C motif"/>
    <property type="match status" value="1"/>
</dbReference>
<evidence type="ECO:0000256" key="2">
    <source>
        <dbReference type="HAMAP-Rule" id="MF_00612"/>
    </source>
</evidence>
<reference evidence="5" key="1">
    <citation type="submission" date="2016-01" db="EMBL/GenBank/DDBJ databases">
        <title>Draft genome of Chromobacterium sp. F49.</title>
        <authorList>
            <person name="Hong K.W."/>
        </authorList>
    </citation>
    <scope>NUCLEOTIDE SEQUENCE [LARGE SCALE GENOMIC DNA]</scope>
    <source>
        <strain evidence="5">CN10</strain>
    </source>
</reference>
<dbReference type="SUPFAM" id="SSF54427">
    <property type="entry name" value="NTF2-like"/>
    <property type="match status" value="1"/>
</dbReference>
<dbReference type="Pfam" id="PF17775">
    <property type="entry name" value="YchJ_M-like"/>
    <property type="match status" value="1"/>
</dbReference>
<dbReference type="STRING" id="1452487.AVW16_13245"/>